<dbReference type="PANTHER" id="PTHR11567:SF205">
    <property type="entry name" value="GH28721P-RELATED"/>
    <property type="match status" value="1"/>
</dbReference>
<dbReference type="InterPro" id="IPR050645">
    <property type="entry name" value="Histidine_acid_phosphatase"/>
</dbReference>
<keyword evidence="2" id="KW-0472">Membrane</keyword>
<proteinExistence type="inferred from homology"/>
<evidence type="ECO:0000256" key="2">
    <source>
        <dbReference type="SAM" id="Phobius"/>
    </source>
</evidence>
<sequence length="415" mass="46746">GVLGLTQSYNCVRQLYNCSIMVSCSCFRCCLFSLALLCPFAIIGFALSLAFNKVEDVTPPDARGSRAVDTLKFVVVISRHGNRGSYFSFPNDPYPINDTNYWPYGSAELTTYGRIQMYKLGVKIRSLYNGFLDPLYYSNDFYASSTAVDRTLISGEAFLAGLFPPTGFQLWNKKILWQPVPIYSNSLDKTMVVELCARFVQEQIISEMNYENENAFNLTFVNSCLNRNTGSNMSGGFGLITAWDTFISEETEGYVLPDWTKQVFPQPMTFLIRRLYLAYFAATDMMVKFIIGQFYKEMLGVMESKVNGTLTPNRKMYFYSGHDTSIVTLQAVLGIPKSEIIGAVKPGSAMLFELHQNMTTEDYFVEVLYIDGSSSDLTPVPIDISACGHPCGFKQLVNMTQNFVNITNYEEECQI</sequence>
<comment type="similarity">
    <text evidence="1">Belongs to the histidine acid phosphatase family.</text>
</comment>
<reference evidence="3" key="1">
    <citation type="submission" date="2015-11" db="EMBL/GenBank/DDBJ databases">
        <title>De novo transcriptome assembly of four potential Pierce s Disease insect vectors from Arizona vineyards.</title>
        <authorList>
            <person name="Tassone E.E."/>
        </authorList>
    </citation>
    <scope>NUCLEOTIDE SEQUENCE</scope>
</reference>
<evidence type="ECO:0008006" key="4">
    <source>
        <dbReference type="Google" id="ProtNLM"/>
    </source>
</evidence>
<evidence type="ECO:0000256" key="1">
    <source>
        <dbReference type="ARBA" id="ARBA00005375"/>
    </source>
</evidence>
<dbReference type="Pfam" id="PF00328">
    <property type="entry name" value="His_Phos_2"/>
    <property type="match status" value="1"/>
</dbReference>
<organism evidence="3">
    <name type="scientific">Homalodisca liturata</name>
    <dbReference type="NCBI Taxonomy" id="320908"/>
    <lineage>
        <taxon>Eukaryota</taxon>
        <taxon>Metazoa</taxon>
        <taxon>Ecdysozoa</taxon>
        <taxon>Arthropoda</taxon>
        <taxon>Hexapoda</taxon>
        <taxon>Insecta</taxon>
        <taxon>Pterygota</taxon>
        <taxon>Neoptera</taxon>
        <taxon>Paraneoptera</taxon>
        <taxon>Hemiptera</taxon>
        <taxon>Auchenorrhyncha</taxon>
        <taxon>Membracoidea</taxon>
        <taxon>Cicadellidae</taxon>
        <taxon>Cicadellinae</taxon>
        <taxon>Proconiini</taxon>
        <taxon>Homalodisca</taxon>
    </lineage>
</organism>
<keyword evidence="2" id="KW-0812">Transmembrane</keyword>
<accession>A0A1B6JAL5</accession>
<dbReference type="GO" id="GO:0016791">
    <property type="term" value="F:phosphatase activity"/>
    <property type="evidence" value="ECO:0007669"/>
    <property type="project" value="UniProtKB-ARBA"/>
</dbReference>
<dbReference type="PANTHER" id="PTHR11567">
    <property type="entry name" value="ACID PHOSPHATASE-RELATED"/>
    <property type="match status" value="1"/>
</dbReference>
<keyword evidence="2" id="KW-1133">Transmembrane helix</keyword>
<dbReference type="InterPro" id="IPR029033">
    <property type="entry name" value="His_PPase_superfam"/>
</dbReference>
<dbReference type="AlphaFoldDB" id="A0A1B6JAL5"/>
<gene>
    <name evidence="3" type="ORF">g.11797</name>
</gene>
<dbReference type="EMBL" id="GECU01011482">
    <property type="protein sequence ID" value="JAS96224.1"/>
    <property type="molecule type" value="Transcribed_RNA"/>
</dbReference>
<dbReference type="Gene3D" id="3.40.50.1240">
    <property type="entry name" value="Phosphoglycerate mutase-like"/>
    <property type="match status" value="1"/>
</dbReference>
<dbReference type="InterPro" id="IPR000560">
    <property type="entry name" value="His_Pase_clade-2"/>
</dbReference>
<dbReference type="SUPFAM" id="SSF53254">
    <property type="entry name" value="Phosphoglycerate mutase-like"/>
    <property type="match status" value="1"/>
</dbReference>
<feature type="transmembrane region" description="Helical" evidence="2">
    <location>
        <begin position="29"/>
        <end position="51"/>
    </location>
</feature>
<evidence type="ECO:0000313" key="3">
    <source>
        <dbReference type="EMBL" id="JAS96224.1"/>
    </source>
</evidence>
<protein>
    <recommendedName>
        <fullName evidence="4">Acid phosphatase</fullName>
    </recommendedName>
</protein>
<dbReference type="CDD" id="cd07061">
    <property type="entry name" value="HP_HAP_like"/>
    <property type="match status" value="1"/>
</dbReference>
<name>A0A1B6JAL5_9HEMI</name>
<feature type="non-terminal residue" evidence="3">
    <location>
        <position position="1"/>
    </location>
</feature>